<dbReference type="SMART" id="SM00487">
    <property type="entry name" value="DEXDc"/>
    <property type="match status" value="1"/>
</dbReference>
<evidence type="ECO:0000256" key="2">
    <source>
        <dbReference type="ARBA" id="ARBA00022801"/>
    </source>
</evidence>
<keyword evidence="13" id="KW-1185">Reference proteome</keyword>
<dbReference type="InterPro" id="IPR050079">
    <property type="entry name" value="DEAD_box_RNA_helicase"/>
</dbReference>
<dbReference type="InterPro" id="IPR001650">
    <property type="entry name" value="Helicase_C-like"/>
</dbReference>
<evidence type="ECO:0000313" key="12">
    <source>
        <dbReference type="EMBL" id="PSJ47389.1"/>
    </source>
</evidence>
<dbReference type="PROSITE" id="PS51194">
    <property type="entry name" value="HELICASE_CTER"/>
    <property type="match status" value="1"/>
</dbReference>
<dbReference type="GO" id="GO:0003676">
    <property type="term" value="F:nucleic acid binding"/>
    <property type="evidence" value="ECO:0007669"/>
    <property type="project" value="InterPro"/>
</dbReference>
<dbReference type="PANTHER" id="PTHR47959:SF17">
    <property type="entry name" value="ATP-DEPENDENT RNA HELICASE DEAD BOX FAMILY"/>
    <property type="match status" value="1"/>
</dbReference>
<dbReference type="GO" id="GO:0016787">
    <property type="term" value="F:hydrolase activity"/>
    <property type="evidence" value="ECO:0007669"/>
    <property type="project" value="UniProtKB-KW"/>
</dbReference>
<dbReference type="SUPFAM" id="SSF52540">
    <property type="entry name" value="P-loop containing nucleoside triphosphate hydrolases"/>
    <property type="match status" value="1"/>
</dbReference>
<dbReference type="CDD" id="cd00268">
    <property type="entry name" value="DEADc"/>
    <property type="match status" value="1"/>
</dbReference>
<feature type="domain" description="DEAD-box RNA helicase Q" evidence="11">
    <location>
        <begin position="6"/>
        <end position="34"/>
    </location>
</feature>
<feature type="domain" description="Helicase C-terminal" evidence="10">
    <location>
        <begin position="240"/>
        <end position="390"/>
    </location>
</feature>
<dbReference type="GO" id="GO:0005524">
    <property type="term" value="F:ATP binding"/>
    <property type="evidence" value="ECO:0007669"/>
    <property type="project" value="UniProtKB-KW"/>
</dbReference>
<dbReference type="Pfam" id="PF00271">
    <property type="entry name" value="Helicase_C"/>
    <property type="match status" value="1"/>
</dbReference>
<dbReference type="AlphaFoldDB" id="A0A2P7RB07"/>
<dbReference type="EMBL" id="PXYG01000001">
    <property type="protein sequence ID" value="PSJ47389.1"/>
    <property type="molecule type" value="Genomic_DNA"/>
</dbReference>
<dbReference type="GO" id="GO:0005829">
    <property type="term" value="C:cytosol"/>
    <property type="evidence" value="ECO:0007669"/>
    <property type="project" value="TreeGrafter"/>
</dbReference>
<comment type="similarity">
    <text evidence="5 7">Belongs to the DEAD box helicase family.</text>
</comment>
<evidence type="ECO:0000256" key="1">
    <source>
        <dbReference type="ARBA" id="ARBA00022741"/>
    </source>
</evidence>
<evidence type="ECO:0000256" key="3">
    <source>
        <dbReference type="ARBA" id="ARBA00022806"/>
    </source>
</evidence>
<feature type="compositionally biased region" description="Low complexity" evidence="8">
    <location>
        <begin position="394"/>
        <end position="407"/>
    </location>
</feature>
<evidence type="ECO:0000256" key="8">
    <source>
        <dbReference type="SAM" id="MobiDB-lite"/>
    </source>
</evidence>
<dbReference type="InterPro" id="IPR014001">
    <property type="entry name" value="Helicase_ATP-bd"/>
</dbReference>
<dbReference type="InterPro" id="IPR011545">
    <property type="entry name" value="DEAD/DEAH_box_helicase_dom"/>
</dbReference>
<dbReference type="OrthoDB" id="9805696at2"/>
<protein>
    <submittedName>
        <fullName evidence="12">RNA helicase</fullName>
    </submittedName>
</protein>
<evidence type="ECO:0000313" key="13">
    <source>
        <dbReference type="Proteomes" id="UP000240243"/>
    </source>
</evidence>
<dbReference type="InterPro" id="IPR000629">
    <property type="entry name" value="RNA-helicase_DEAD-box_CS"/>
</dbReference>
<keyword evidence="4 7" id="KW-0067">ATP-binding</keyword>
<keyword evidence="2 7" id="KW-0378">Hydrolase</keyword>
<feature type="domain" description="Helicase ATP-binding" evidence="9">
    <location>
        <begin position="37"/>
        <end position="212"/>
    </location>
</feature>
<dbReference type="PROSITE" id="PS00039">
    <property type="entry name" value="DEAD_ATP_HELICASE"/>
    <property type="match status" value="1"/>
</dbReference>
<dbReference type="InterPro" id="IPR044742">
    <property type="entry name" value="DEAD/DEAH_RhlB"/>
</dbReference>
<dbReference type="CDD" id="cd18787">
    <property type="entry name" value="SF2_C_DEAD"/>
    <property type="match status" value="1"/>
</dbReference>
<dbReference type="InterPro" id="IPR027417">
    <property type="entry name" value="P-loop_NTPase"/>
</dbReference>
<gene>
    <name evidence="12" type="ORF">C7H85_00690</name>
</gene>
<proteinExistence type="inferred from homology"/>
<dbReference type="PROSITE" id="PS51195">
    <property type="entry name" value="Q_MOTIF"/>
    <property type="match status" value="1"/>
</dbReference>
<dbReference type="GO" id="GO:0003724">
    <property type="term" value="F:RNA helicase activity"/>
    <property type="evidence" value="ECO:0007669"/>
    <property type="project" value="InterPro"/>
</dbReference>
<evidence type="ECO:0000259" key="9">
    <source>
        <dbReference type="PROSITE" id="PS51192"/>
    </source>
</evidence>
<dbReference type="Proteomes" id="UP000240243">
    <property type="component" value="Unassembled WGS sequence"/>
</dbReference>
<dbReference type="Pfam" id="PF00270">
    <property type="entry name" value="DEAD"/>
    <property type="match status" value="1"/>
</dbReference>
<dbReference type="Gene3D" id="3.40.50.300">
    <property type="entry name" value="P-loop containing nucleotide triphosphate hydrolases"/>
    <property type="match status" value="2"/>
</dbReference>
<comment type="caution">
    <text evidence="12">The sequence shown here is derived from an EMBL/GenBank/DDBJ whole genome shotgun (WGS) entry which is preliminary data.</text>
</comment>
<keyword evidence="3 7" id="KW-0347">Helicase</keyword>
<dbReference type="PANTHER" id="PTHR47959">
    <property type="entry name" value="ATP-DEPENDENT RNA HELICASE RHLE-RELATED"/>
    <property type="match status" value="1"/>
</dbReference>
<dbReference type="PROSITE" id="PS51192">
    <property type="entry name" value="HELICASE_ATP_BIND_1"/>
    <property type="match status" value="1"/>
</dbReference>
<sequence length="451" mass="48997">MAQQSPHFNDFGLDSRLLKALGHLGLDAPTEIQENAIPVVLAGHDLMASSQTGSGKTLAFLLPALHRLLKTKALSKRDPRALILAPTRELARQVFSQLRSLTSGSGLNIALLLGGENFNDQLKALRKSPDVIVATPGRLANHLEARSLLLNGLELLILDEADRMLDLGFAPQLAQIHQAADHRRRQTLMFSATLDHAEANDMAALLLKAPKRVAVGAANAEHQDIEQRFMLCDHLDHKQALLMHLLGHEDYQQAIVFTATRADTERLATLLQEQGQAAAALHGDMSQAERNRIMDAFGRGQQRLLITTDLASRGLDLLQVSLVVNFDLPKQAEEYVHRVGRTGRAGASGAAVSLVGPKDWDAFKRIERFLQQDIAFASIEGLEGKFKGIRPKAARPVAKAGPKPAAKGKPERAPVKKPAKPAHSRAERFTGPGLGSDDGTAPMRRKKPSGE</sequence>
<evidence type="ECO:0000259" key="10">
    <source>
        <dbReference type="PROSITE" id="PS51194"/>
    </source>
</evidence>
<feature type="short sequence motif" description="Q motif" evidence="6">
    <location>
        <begin position="6"/>
        <end position="34"/>
    </location>
</feature>
<evidence type="ECO:0000256" key="4">
    <source>
        <dbReference type="ARBA" id="ARBA00022840"/>
    </source>
</evidence>
<reference evidence="12 13" key="1">
    <citation type="submission" date="2018-03" db="EMBL/GenBank/DDBJ databases">
        <title>The draft genome of Zobellella sp. 59N8.</title>
        <authorList>
            <person name="Liu L."/>
            <person name="Li L."/>
            <person name="Zhang X."/>
            <person name="Liang L."/>
            <person name="Wang T."/>
        </authorList>
    </citation>
    <scope>NUCLEOTIDE SEQUENCE [LARGE SCALE GENOMIC DNA]</scope>
    <source>
        <strain evidence="12 13">59N8</strain>
    </source>
</reference>
<evidence type="ECO:0000259" key="11">
    <source>
        <dbReference type="PROSITE" id="PS51195"/>
    </source>
</evidence>
<dbReference type="RefSeq" id="WP_106727805.1">
    <property type="nucleotide sequence ID" value="NZ_PXYG01000001.1"/>
</dbReference>
<name>A0A2P7RB07_9GAMM</name>
<dbReference type="SMART" id="SM00490">
    <property type="entry name" value="HELICc"/>
    <property type="match status" value="1"/>
</dbReference>
<evidence type="ECO:0000256" key="7">
    <source>
        <dbReference type="RuleBase" id="RU000492"/>
    </source>
</evidence>
<evidence type="ECO:0000256" key="5">
    <source>
        <dbReference type="ARBA" id="ARBA00038437"/>
    </source>
</evidence>
<dbReference type="InterPro" id="IPR014014">
    <property type="entry name" value="RNA_helicase_DEAD_Q_motif"/>
</dbReference>
<evidence type="ECO:0000256" key="6">
    <source>
        <dbReference type="PROSITE-ProRule" id="PRU00552"/>
    </source>
</evidence>
<accession>A0A2P7RB07</accession>
<organism evidence="12 13">
    <name type="scientific">Zobellella endophytica</name>
    <dbReference type="NCBI Taxonomy" id="2116700"/>
    <lineage>
        <taxon>Bacteria</taxon>
        <taxon>Pseudomonadati</taxon>
        <taxon>Pseudomonadota</taxon>
        <taxon>Gammaproteobacteria</taxon>
        <taxon>Aeromonadales</taxon>
        <taxon>Aeromonadaceae</taxon>
        <taxon>Zobellella</taxon>
    </lineage>
</organism>
<keyword evidence="1 7" id="KW-0547">Nucleotide-binding</keyword>
<feature type="region of interest" description="Disordered" evidence="8">
    <location>
        <begin position="392"/>
        <end position="451"/>
    </location>
</feature>